<evidence type="ECO:0000313" key="2">
    <source>
        <dbReference type="Proteomes" id="UP000286921"/>
    </source>
</evidence>
<reference evidence="1 2" key="1">
    <citation type="submission" date="2016-09" db="EMBL/GenBank/DDBJ databases">
        <title>Aspergillus awamori IFM 58123T.</title>
        <authorList>
            <person name="Kusuya Y."/>
            <person name="Shimizu M."/>
            <person name="Takahashi H."/>
            <person name="Yaguchi T."/>
        </authorList>
    </citation>
    <scope>NUCLEOTIDE SEQUENCE [LARGE SCALE GENOMIC DNA]</scope>
    <source>
        <strain evidence="1 2">IFM 58123</strain>
    </source>
</reference>
<accession>A0A401KUW8</accession>
<dbReference type="EMBL" id="BDHI01000014">
    <property type="protein sequence ID" value="GCB23068.1"/>
    <property type="molecule type" value="Genomic_DNA"/>
</dbReference>
<evidence type="ECO:0000313" key="1">
    <source>
        <dbReference type="EMBL" id="GCB23068.1"/>
    </source>
</evidence>
<name>A0A401KUW8_ASPAW</name>
<proteinExistence type="predicted"/>
<keyword evidence="2" id="KW-1185">Reference proteome</keyword>
<protein>
    <submittedName>
        <fullName evidence="1">Uncharacterized protein</fullName>
    </submittedName>
</protein>
<organism evidence="1 2">
    <name type="scientific">Aspergillus awamori</name>
    <name type="common">Black koji mold</name>
    <dbReference type="NCBI Taxonomy" id="105351"/>
    <lineage>
        <taxon>Eukaryota</taxon>
        <taxon>Fungi</taxon>
        <taxon>Dikarya</taxon>
        <taxon>Ascomycota</taxon>
        <taxon>Pezizomycotina</taxon>
        <taxon>Eurotiomycetes</taxon>
        <taxon>Eurotiomycetidae</taxon>
        <taxon>Eurotiales</taxon>
        <taxon>Aspergillaceae</taxon>
        <taxon>Aspergillus</taxon>
    </lineage>
</organism>
<dbReference type="Proteomes" id="UP000286921">
    <property type="component" value="Unassembled WGS sequence"/>
</dbReference>
<sequence length="97" mass="11720">MKWLRWFPAASPELFNSNPGARVQPRLNQKETKDCSDYWPLEYPLESKEDGKERRSKFTNERRRKGRPDYIQIYDGTRMRSLLDDAFCWALTIFMRI</sequence>
<gene>
    <name evidence="1" type="ORF">AAWM_05953</name>
</gene>
<dbReference type="AlphaFoldDB" id="A0A401KUW8"/>
<comment type="caution">
    <text evidence="1">The sequence shown here is derived from an EMBL/GenBank/DDBJ whole genome shotgun (WGS) entry which is preliminary data.</text>
</comment>